<dbReference type="OrthoDB" id="8935755at2759"/>
<dbReference type="AlphaFoldDB" id="A0A9R0A4K0"/>
<feature type="compositionally biased region" description="Acidic residues" evidence="1">
    <location>
        <begin position="228"/>
        <end position="248"/>
    </location>
</feature>
<reference evidence="3" key="1">
    <citation type="submission" date="2025-08" db="UniProtKB">
        <authorList>
            <consortium name="RefSeq"/>
        </authorList>
    </citation>
    <scope>IDENTIFICATION</scope>
    <source>
        <tissue evidence="3">Muscle</tissue>
    </source>
</reference>
<feature type="compositionally biased region" description="Basic residues" evidence="1">
    <location>
        <begin position="34"/>
        <end position="46"/>
    </location>
</feature>
<feature type="region of interest" description="Disordered" evidence="1">
    <location>
        <begin position="1"/>
        <end position="86"/>
    </location>
</feature>
<organism evidence="3">
    <name type="scientific">Cyprinus carpio</name>
    <name type="common">Common carp</name>
    <dbReference type="NCBI Taxonomy" id="7962"/>
    <lineage>
        <taxon>Eukaryota</taxon>
        <taxon>Metazoa</taxon>
        <taxon>Chordata</taxon>
        <taxon>Craniata</taxon>
        <taxon>Vertebrata</taxon>
        <taxon>Euteleostomi</taxon>
        <taxon>Actinopterygii</taxon>
        <taxon>Neopterygii</taxon>
        <taxon>Teleostei</taxon>
        <taxon>Ostariophysi</taxon>
        <taxon>Cypriniformes</taxon>
        <taxon>Cyprinidae</taxon>
        <taxon>Cyprininae</taxon>
        <taxon>Cyprinus</taxon>
    </lineage>
</organism>
<proteinExistence type="predicted"/>
<evidence type="ECO:0000256" key="1">
    <source>
        <dbReference type="SAM" id="MobiDB-lite"/>
    </source>
</evidence>
<feature type="compositionally biased region" description="Basic and acidic residues" evidence="1">
    <location>
        <begin position="444"/>
        <end position="468"/>
    </location>
</feature>
<feature type="compositionally biased region" description="Basic residues" evidence="1">
    <location>
        <begin position="253"/>
        <end position="272"/>
    </location>
</feature>
<name>A0A9R0A4K0_CYPCA</name>
<protein>
    <submittedName>
        <fullName evidence="3">Uncharacterized protein LOC109091248</fullName>
    </submittedName>
</protein>
<dbReference type="PANTHER" id="PTHR33480:SF3">
    <property type="entry name" value="SI:DKEY-117M1.4"/>
    <property type="match status" value="1"/>
</dbReference>
<evidence type="ECO:0000259" key="2">
    <source>
        <dbReference type="Pfam" id="PF00856"/>
    </source>
</evidence>
<feature type="region of interest" description="Disordered" evidence="1">
    <location>
        <begin position="335"/>
        <end position="487"/>
    </location>
</feature>
<accession>A0A9R0A4K0</accession>
<dbReference type="InterPro" id="IPR001214">
    <property type="entry name" value="SET_dom"/>
</dbReference>
<feature type="compositionally biased region" description="Low complexity" evidence="1">
    <location>
        <begin position="211"/>
        <end position="222"/>
    </location>
</feature>
<dbReference type="GeneID" id="109091248"/>
<dbReference type="CDD" id="cd08161">
    <property type="entry name" value="SET"/>
    <property type="match status" value="1"/>
</dbReference>
<feature type="domain" description="SET" evidence="2">
    <location>
        <begin position="44"/>
        <end position="156"/>
    </location>
</feature>
<dbReference type="PANTHER" id="PTHR33480">
    <property type="entry name" value="SET DOMAIN-CONTAINING PROTEIN-RELATED"/>
    <property type="match status" value="1"/>
</dbReference>
<dbReference type="Proteomes" id="UP001155660">
    <property type="component" value="Chromosome B7"/>
</dbReference>
<gene>
    <name evidence="3" type="primary">LOC109091248</name>
</gene>
<dbReference type="RefSeq" id="XP_042584813.1">
    <property type="nucleotide sequence ID" value="XM_042728879.1"/>
</dbReference>
<evidence type="ECO:0000313" key="3">
    <source>
        <dbReference type="RefSeq" id="XP_042584813.1"/>
    </source>
</evidence>
<dbReference type="Pfam" id="PF00856">
    <property type="entry name" value="SET"/>
    <property type="match status" value="1"/>
</dbReference>
<sequence>MRTGAALMAESVRSPFDYREPPTLDSDGDGGKPPRGRVCGRKRKGTPVKVCERAAYVTEDEEESLSEHSYSPGDDQYTEGAGDSVPPPGGPYYLTDPSQLCVPELAEEGASGVRGPVLFHPPPNCRIREVHCGSQVRLVVIAIRDIAKGEEITVDYSLSDWGENAMGFHTSVSPRGFECGFNPESTIKKEEEPGSLPLSLTVSDYLTPSWSLSPSSSPLSHSEASDSDREEEEEEEDDDDDDDEEDLDDLRGRMMRRRKKRKTSATIKKKAQPRPLSFTCPAPSSPPSFQQPLAPPTTNINNNININIGASGTLSRRQHCPYCGRHFRSLARHLEKHHEQQPEVRAAMELSHPPNQDASSHPFSSPPQPSAVLGTTSLFSRERDALSSPPKSAGVSFSLSLSPPPASSSSKKSSAMNVTPRKGTRKSPGVSPNPPARRGRPPKKQKELQLKKQEEAERAKEEAPGKQEENEDEEDFDARSGVRACVW</sequence>
<feature type="region of interest" description="Disordered" evidence="1">
    <location>
        <begin position="211"/>
        <end position="300"/>
    </location>
</feature>
<dbReference type="KEGG" id="ccar:109091248"/>